<dbReference type="EMBL" id="AXZG01000053">
    <property type="protein sequence ID" value="ERT65504.1"/>
    <property type="molecule type" value="Genomic_DNA"/>
</dbReference>
<evidence type="ECO:0000313" key="1">
    <source>
        <dbReference type="EMBL" id="ERT65504.1"/>
    </source>
</evidence>
<sequence>MVSIFPLRLGNVTLDTGSVREAEGWQHYCFLAVCKDRTCSLPIADRGRVLEQVGGSVWWGAPVRA</sequence>
<accession>U7V2W5</accession>
<proteinExistence type="predicted"/>
<name>U7V2W5_9MICC</name>
<protein>
    <submittedName>
        <fullName evidence="1">Uncharacterized protein</fullName>
    </submittedName>
</protein>
<dbReference type="AlphaFoldDB" id="U7V2W5"/>
<evidence type="ECO:0000313" key="2">
    <source>
        <dbReference type="Proteomes" id="UP000017174"/>
    </source>
</evidence>
<reference evidence="1 2" key="1">
    <citation type="submission" date="2013-08" db="EMBL/GenBank/DDBJ databases">
        <authorList>
            <person name="Weinstock G."/>
            <person name="Sodergren E."/>
            <person name="Wylie T."/>
            <person name="Fulton L."/>
            <person name="Fulton R."/>
            <person name="Fronick C."/>
            <person name="O'Laughlin M."/>
            <person name="Godfrey J."/>
            <person name="Miner T."/>
            <person name="Herter B."/>
            <person name="Appelbaum E."/>
            <person name="Cordes M."/>
            <person name="Lek S."/>
            <person name="Wollam A."/>
            <person name="Pepin K.H."/>
            <person name="Palsikar V.B."/>
            <person name="Mitreva M."/>
            <person name="Wilson R.K."/>
        </authorList>
    </citation>
    <scope>NUCLEOTIDE SEQUENCE [LARGE SCALE GENOMIC DNA]</scope>
    <source>
        <strain evidence="1 2">F0184</strain>
    </source>
</reference>
<organism evidence="1 2">
    <name type="scientific">Rothia aeria F0184</name>
    <dbReference type="NCBI Taxonomy" id="888019"/>
    <lineage>
        <taxon>Bacteria</taxon>
        <taxon>Bacillati</taxon>
        <taxon>Actinomycetota</taxon>
        <taxon>Actinomycetes</taxon>
        <taxon>Micrococcales</taxon>
        <taxon>Micrococcaceae</taxon>
        <taxon>Rothia</taxon>
    </lineage>
</organism>
<gene>
    <name evidence="1" type="ORF">HMPREF0742_01894</name>
</gene>
<dbReference type="HOGENOM" id="CLU_2847145_0_0_11"/>
<dbReference type="Proteomes" id="UP000017174">
    <property type="component" value="Unassembled WGS sequence"/>
</dbReference>
<comment type="caution">
    <text evidence="1">The sequence shown here is derived from an EMBL/GenBank/DDBJ whole genome shotgun (WGS) entry which is preliminary data.</text>
</comment>